<dbReference type="RefSeq" id="WP_157305064.1">
    <property type="nucleotide sequence ID" value="NZ_WRXN01000001.1"/>
</dbReference>
<evidence type="ECO:0000313" key="3">
    <source>
        <dbReference type="Proteomes" id="UP000461730"/>
    </source>
</evidence>
<dbReference type="Proteomes" id="UP000461730">
    <property type="component" value="Unassembled WGS sequence"/>
</dbReference>
<comment type="caution">
    <text evidence="2">The sequence shown here is derived from an EMBL/GenBank/DDBJ whole genome shotgun (WGS) entry which is preliminary data.</text>
</comment>
<dbReference type="AlphaFoldDB" id="A0A7K1TZY1"/>
<accession>A0A7K1TZY1</accession>
<evidence type="ECO:0000313" key="2">
    <source>
        <dbReference type="EMBL" id="MVT07681.1"/>
    </source>
</evidence>
<organism evidence="2 3">
    <name type="scientific">Chitinophaga tropicalis</name>
    <dbReference type="NCBI Taxonomy" id="2683588"/>
    <lineage>
        <taxon>Bacteria</taxon>
        <taxon>Pseudomonadati</taxon>
        <taxon>Bacteroidota</taxon>
        <taxon>Chitinophagia</taxon>
        <taxon>Chitinophagales</taxon>
        <taxon>Chitinophagaceae</taxon>
        <taxon>Chitinophaga</taxon>
    </lineage>
</organism>
<keyword evidence="3" id="KW-1185">Reference proteome</keyword>
<sequence>MSKLFDPKFYSSLQGEDAVQARLSGMMPIMDIADQIFFVDVRIGELRAKDNFLATPIDLNNGGHFDSVKKEHLYLYNKKTQSEAIIPADPSTLLDDKNLVVIRFPTAYALDPIAAARLNQKDERAYLKQYPMVMFRKAEVMPLTPELVSQITGIKLPANEQRNKPNVKPSNIKKKSRGI</sequence>
<reference evidence="2 3" key="1">
    <citation type="submission" date="2019-12" db="EMBL/GenBank/DDBJ databases">
        <title>Chitinophaga sp. strain ysch24 (GDMCC 1.1355), whole genome shotgun sequence.</title>
        <authorList>
            <person name="Zhang X."/>
        </authorList>
    </citation>
    <scope>NUCLEOTIDE SEQUENCE [LARGE SCALE GENOMIC DNA]</scope>
    <source>
        <strain evidence="3">ysch24</strain>
    </source>
</reference>
<gene>
    <name evidence="2" type="ORF">GO493_05370</name>
</gene>
<name>A0A7K1TZY1_9BACT</name>
<proteinExistence type="predicted"/>
<feature type="region of interest" description="Disordered" evidence="1">
    <location>
        <begin position="159"/>
        <end position="179"/>
    </location>
</feature>
<evidence type="ECO:0000256" key="1">
    <source>
        <dbReference type="SAM" id="MobiDB-lite"/>
    </source>
</evidence>
<dbReference type="EMBL" id="WRXN01000001">
    <property type="protein sequence ID" value="MVT07681.1"/>
    <property type="molecule type" value="Genomic_DNA"/>
</dbReference>
<protein>
    <submittedName>
        <fullName evidence="2">Uncharacterized protein</fullName>
    </submittedName>
</protein>